<organism evidence="1 2">
    <name type="scientific">Ophiobolus disseminans</name>
    <dbReference type="NCBI Taxonomy" id="1469910"/>
    <lineage>
        <taxon>Eukaryota</taxon>
        <taxon>Fungi</taxon>
        <taxon>Dikarya</taxon>
        <taxon>Ascomycota</taxon>
        <taxon>Pezizomycotina</taxon>
        <taxon>Dothideomycetes</taxon>
        <taxon>Pleosporomycetidae</taxon>
        <taxon>Pleosporales</taxon>
        <taxon>Pleosporineae</taxon>
        <taxon>Phaeosphaeriaceae</taxon>
        <taxon>Ophiobolus</taxon>
    </lineage>
</organism>
<keyword evidence="2" id="KW-1185">Reference proteome</keyword>
<gene>
    <name evidence="1" type="ORF">CC86DRAFT_190362</name>
</gene>
<evidence type="ECO:0000313" key="2">
    <source>
        <dbReference type="Proteomes" id="UP000799424"/>
    </source>
</evidence>
<proteinExistence type="predicted"/>
<protein>
    <submittedName>
        <fullName evidence="1">Uncharacterized protein</fullName>
    </submittedName>
</protein>
<dbReference type="EMBL" id="MU006221">
    <property type="protein sequence ID" value="KAF2829483.1"/>
    <property type="molecule type" value="Genomic_DNA"/>
</dbReference>
<dbReference type="AlphaFoldDB" id="A0A6A7A8J5"/>
<dbReference type="Proteomes" id="UP000799424">
    <property type="component" value="Unassembled WGS sequence"/>
</dbReference>
<name>A0A6A7A8J5_9PLEO</name>
<accession>A0A6A7A8J5</accession>
<sequence length="127" mass="14157">MLAGGRNRMGQGVWELIQLMIFVDWVFDGGMCFPQARTHLECYWGNRSSGVDVRGLLLDPFLWAVRCRVRLGKVPTESAEATCCGSSHRILWSAATKSHNSMYEMQGADIGKYRQTTGVVGCYFASV</sequence>
<reference evidence="1" key="1">
    <citation type="journal article" date="2020" name="Stud. Mycol.">
        <title>101 Dothideomycetes genomes: a test case for predicting lifestyles and emergence of pathogens.</title>
        <authorList>
            <person name="Haridas S."/>
            <person name="Albert R."/>
            <person name="Binder M."/>
            <person name="Bloem J."/>
            <person name="Labutti K."/>
            <person name="Salamov A."/>
            <person name="Andreopoulos B."/>
            <person name="Baker S."/>
            <person name="Barry K."/>
            <person name="Bills G."/>
            <person name="Bluhm B."/>
            <person name="Cannon C."/>
            <person name="Castanera R."/>
            <person name="Culley D."/>
            <person name="Daum C."/>
            <person name="Ezra D."/>
            <person name="Gonzalez J."/>
            <person name="Henrissat B."/>
            <person name="Kuo A."/>
            <person name="Liang C."/>
            <person name="Lipzen A."/>
            <person name="Lutzoni F."/>
            <person name="Magnuson J."/>
            <person name="Mondo S."/>
            <person name="Nolan M."/>
            <person name="Ohm R."/>
            <person name="Pangilinan J."/>
            <person name="Park H.-J."/>
            <person name="Ramirez L."/>
            <person name="Alfaro M."/>
            <person name="Sun H."/>
            <person name="Tritt A."/>
            <person name="Yoshinaga Y."/>
            <person name="Zwiers L.-H."/>
            <person name="Turgeon B."/>
            <person name="Goodwin S."/>
            <person name="Spatafora J."/>
            <person name="Crous P."/>
            <person name="Grigoriev I."/>
        </authorList>
    </citation>
    <scope>NUCLEOTIDE SEQUENCE</scope>
    <source>
        <strain evidence="1">CBS 113818</strain>
    </source>
</reference>
<evidence type="ECO:0000313" key="1">
    <source>
        <dbReference type="EMBL" id="KAF2829483.1"/>
    </source>
</evidence>